<dbReference type="Proteomes" id="UP001326199">
    <property type="component" value="Unassembled WGS sequence"/>
</dbReference>
<dbReference type="InterPro" id="IPR050197">
    <property type="entry name" value="Aldolase_class_II_sugar_metab"/>
</dbReference>
<keyword evidence="5" id="KW-1185">Reference proteome</keyword>
<dbReference type="SMART" id="SM01007">
    <property type="entry name" value="Aldolase_II"/>
    <property type="match status" value="1"/>
</dbReference>
<evidence type="ECO:0000259" key="3">
    <source>
        <dbReference type="SMART" id="SM01007"/>
    </source>
</evidence>
<keyword evidence="2" id="KW-0456">Lyase</keyword>
<organism evidence="4 5">
    <name type="scientific">Podospora pseudopauciseta</name>
    <dbReference type="NCBI Taxonomy" id="2093780"/>
    <lineage>
        <taxon>Eukaryota</taxon>
        <taxon>Fungi</taxon>
        <taxon>Dikarya</taxon>
        <taxon>Ascomycota</taxon>
        <taxon>Pezizomycotina</taxon>
        <taxon>Sordariomycetes</taxon>
        <taxon>Sordariomycetidae</taxon>
        <taxon>Sordariales</taxon>
        <taxon>Podosporaceae</taxon>
        <taxon>Podospora</taxon>
    </lineage>
</organism>
<reference evidence="4 5" key="1">
    <citation type="journal article" date="2023" name="bioRxiv">
        <title>High-quality genome assemblies of four members of thePodospora anserinaspecies complex.</title>
        <authorList>
            <person name="Ament-Velasquez S.L."/>
            <person name="Vogan A.A."/>
            <person name="Wallerman O."/>
            <person name="Hartmann F."/>
            <person name="Gautier V."/>
            <person name="Silar P."/>
            <person name="Giraud T."/>
            <person name="Johannesson H."/>
        </authorList>
    </citation>
    <scope>NUCLEOTIDE SEQUENCE [LARGE SCALE GENOMIC DNA]</scope>
    <source>
        <strain evidence="4 5">CBS 411.78</strain>
    </source>
</reference>
<sequence length="339" mass="37971">MSVCWTGPQLSRFPVPRRRRHPRHSSSSLFFSIPCSSNSRDKLIGQVQQLTTAPMETLNERQFDRLEHDFITALHILHYHRVLDAYGHLSVRNPLMRDTFIMSRSMAPALVSSADDLITLTIDGAKPTDTSNQNQLFSERFIHSEIYRQYPSVNAIVHSHCQAVLPFTINRVRLRPCIHLAGFLRPEGCPVFDTRNHEGMRLGPAHSENPPDDGSGSSGLLVKDEFLGRKLAYKFIDTKTTVVLMRGHGFTTVASNLQNVVFQSIYTAQNAAVQKEAIIMQNAAMAVVGTFPTGADPGIHFLSKAEATAASEMCEDTVRRPWALWQREVEVSPLYQNSA</sequence>
<comment type="caution">
    <text evidence="4">The sequence shown here is derived from an EMBL/GenBank/DDBJ whole genome shotgun (WGS) entry which is preliminary data.</text>
</comment>
<dbReference type="PANTHER" id="PTHR22789:SF0">
    <property type="entry name" value="3-OXO-TETRONATE 4-PHOSPHATE DECARBOXYLASE-RELATED"/>
    <property type="match status" value="1"/>
</dbReference>
<dbReference type="PANTHER" id="PTHR22789">
    <property type="entry name" value="FUCULOSE PHOSPHATE ALDOLASE"/>
    <property type="match status" value="1"/>
</dbReference>
<dbReference type="SUPFAM" id="SSF53639">
    <property type="entry name" value="AraD/HMP-PK domain-like"/>
    <property type="match status" value="1"/>
</dbReference>
<protein>
    <recommendedName>
        <fullName evidence="3">Class II aldolase/adducin N-terminal domain-containing protein</fullName>
    </recommendedName>
</protein>
<gene>
    <name evidence="4" type="ORF">QC763_301490</name>
</gene>
<dbReference type="Pfam" id="PF00596">
    <property type="entry name" value="Aldolase_II"/>
    <property type="match status" value="1"/>
</dbReference>
<accession>A0ABR0HFF4</accession>
<evidence type="ECO:0000256" key="1">
    <source>
        <dbReference type="ARBA" id="ARBA00022723"/>
    </source>
</evidence>
<dbReference type="EMBL" id="JAFFHB010000004">
    <property type="protein sequence ID" value="KAK4666582.1"/>
    <property type="molecule type" value="Genomic_DNA"/>
</dbReference>
<keyword evidence="1" id="KW-0479">Metal-binding</keyword>
<dbReference type="GeneID" id="87930954"/>
<dbReference type="Gene3D" id="3.40.225.10">
    <property type="entry name" value="Class II aldolase/adducin N-terminal domain"/>
    <property type="match status" value="1"/>
</dbReference>
<evidence type="ECO:0000313" key="4">
    <source>
        <dbReference type="EMBL" id="KAK4666582.1"/>
    </source>
</evidence>
<name>A0ABR0HFF4_9PEZI</name>
<evidence type="ECO:0000313" key="5">
    <source>
        <dbReference type="Proteomes" id="UP001326199"/>
    </source>
</evidence>
<evidence type="ECO:0000256" key="2">
    <source>
        <dbReference type="ARBA" id="ARBA00023239"/>
    </source>
</evidence>
<proteinExistence type="predicted"/>
<dbReference type="InterPro" id="IPR001303">
    <property type="entry name" value="Aldolase_II/adducin_N"/>
</dbReference>
<dbReference type="InterPro" id="IPR036409">
    <property type="entry name" value="Aldolase_II/adducin_N_sf"/>
</dbReference>
<dbReference type="RefSeq" id="XP_062766548.1">
    <property type="nucleotide sequence ID" value="XM_062910611.1"/>
</dbReference>
<feature type="domain" description="Class II aldolase/adducin N-terminal" evidence="3">
    <location>
        <begin position="68"/>
        <end position="275"/>
    </location>
</feature>